<gene>
    <name evidence="1" type="ORF">D2T29_12540</name>
</gene>
<reference evidence="1 2" key="1">
    <citation type="submission" date="2019-01" db="EMBL/GenBank/DDBJ databases">
        <title>Sinorhodobacter populi sp. nov. isolated from the symptomatic bark tissue of Populus euramericana canker.</title>
        <authorList>
            <person name="Xu G."/>
        </authorList>
    </citation>
    <scope>NUCLEOTIDE SEQUENCE [LARGE SCALE GENOMIC DNA]</scope>
    <source>
        <strain evidence="1 2">07D10-4-3</strain>
    </source>
</reference>
<comment type="caution">
    <text evidence="1">The sequence shown here is derived from an EMBL/GenBank/DDBJ whole genome shotgun (WGS) entry which is preliminary data.</text>
</comment>
<proteinExistence type="predicted"/>
<organism evidence="1 2">
    <name type="scientific">Paenirhodobacter populi</name>
    <dbReference type="NCBI Taxonomy" id="2306993"/>
    <lineage>
        <taxon>Bacteria</taxon>
        <taxon>Pseudomonadati</taxon>
        <taxon>Pseudomonadota</taxon>
        <taxon>Alphaproteobacteria</taxon>
        <taxon>Rhodobacterales</taxon>
        <taxon>Rhodobacter group</taxon>
        <taxon>Paenirhodobacter</taxon>
    </lineage>
</organism>
<name>A0A443KCX8_9RHOB</name>
<dbReference type="EMBL" id="SAUY01000015">
    <property type="protein sequence ID" value="RWR30492.1"/>
    <property type="molecule type" value="Genomic_DNA"/>
</dbReference>
<dbReference type="RefSeq" id="WP_128232698.1">
    <property type="nucleotide sequence ID" value="NZ_SAUY01000015.1"/>
</dbReference>
<evidence type="ECO:0000313" key="2">
    <source>
        <dbReference type="Proteomes" id="UP000284451"/>
    </source>
</evidence>
<dbReference type="AlphaFoldDB" id="A0A443KCX8"/>
<accession>A0A443KCX8</accession>
<dbReference type="Proteomes" id="UP000284451">
    <property type="component" value="Unassembled WGS sequence"/>
</dbReference>
<sequence>MGSVADKYVSPGGRLPGYGSADFTDDLLCATNFLAWAEQDDAIYGGENAQDAFKAVCRMLDMDMVRLRNIALGRAAKKQEGRDDG</sequence>
<evidence type="ECO:0000313" key="1">
    <source>
        <dbReference type="EMBL" id="RWR30492.1"/>
    </source>
</evidence>
<protein>
    <submittedName>
        <fullName evidence="1">Uncharacterized protein</fullName>
    </submittedName>
</protein>
<reference evidence="1 2" key="2">
    <citation type="submission" date="2019-01" db="EMBL/GenBank/DDBJ databases">
        <authorList>
            <person name="Li Y."/>
        </authorList>
    </citation>
    <scope>NUCLEOTIDE SEQUENCE [LARGE SCALE GENOMIC DNA]</scope>
    <source>
        <strain evidence="1 2">07D10-4-3</strain>
    </source>
</reference>